<feature type="region of interest" description="Disordered" evidence="1">
    <location>
        <begin position="1"/>
        <end position="33"/>
    </location>
</feature>
<dbReference type="Proteomes" id="UP000005237">
    <property type="component" value="Unassembled WGS sequence"/>
</dbReference>
<sequence>MEVDGSDDEVLNVRAAKRPDFLSDEEPEHGEEDKVVWERDVVVCNSTPNTEMYCVSYPSSKRNAWEASRFPVARYKKNVRWLEMRFLTDTQTGSYDKKKAELMYLDENSPQKGRKDGGEGAIP</sequence>
<organism evidence="2 3">
    <name type="scientific">Caenorhabditis japonica</name>
    <dbReference type="NCBI Taxonomy" id="281687"/>
    <lineage>
        <taxon>Eukaryota</taxon>
        <taxon>Metazoa</taxon>
        <taxon>Ecdysozoa</taxon>
        <taxon>Nematoda</taxon>
        <taxon>Chromadorea</taxon>
        <taxon>Rhabditida</taxon>
        <taxon>Rhabditina</taxon>
        <taxon>Rhabditomorpha</taxon>
        <taxon>Rhabditoidea</taxon>
        <taxon>Rhabditidae</taxon>
        <taxon>Peloderinae</taxon>
        <taxon>Caenorhabditis</taxon>
    </lineage>
</organism>
<dbReference type="InterPro" id="IPR006886">
    <property type="entry name" value="RNA_pol_III_Rpc5"/>
</dbReference>
<name>A0A8R1EML8_CAEJA</name>
<dbReference type="AlphaFoldDB" id="A0A8R1EML8"/>
<dbReference type="GO" id="GO:0006351">
    <property type="term" value="P:DNA-templated transcription"/>
    <property type="evidence" value="ECO:0007669"/>
    <property type="project" value="InterPro"/>
</dbReference>
<proteinExistence type="predicted"/>
<evidence type="ECO:0000313" key="2">
    <source>
        <dbReference type="EnsemblMetazoa" id="CJA38231.1"/>
    </source>
</evidence>
<dbReference type="EnsemblMetazoa" id="CJA38231.1">
    <property type="protein sequence ID" value="CJA38231.1"/>
    <property type="gene ID" value="WBGene00214078"/>
</dbReference>
<evidence type="ECO:0000256" key="1">
    <source>
        <dbReference type="SAM" id="MobiDB-lite"/>
    </source>
</evidence>
<evidence type="ECO:0000313" key="3">
    <source>
        <dbReference type="Proteomes" id="UP000005237"/>
    </source>
</evidence>
<keyword evidence="3" id="KW-1185">Reference proteome</keyword>
<accession>A0A8R1EML8</accession>
<reference evidence="2" key="2">
    <citation type="submission" date="2022-06" db="UniProtKB">
        <authorList>
            <consortium name="EnsemblMetazoa"/>
        </authorList>
    </citation>
    <scope>IDENTIFICATION</scope>
    <source>
        <strain evidence="2">DF5081</strain>
    </source>
</reference>
<feature type="compositionally biased region" description="Acidic residues" evidence="1">
    <location>
        <begin position="1"/>
        <end position="10"/>
    </location>
</feature>
<protein>
    <submittedName>
        <fullName evidence="2">Uncharacterized protein</fullName>
    </submittedName>
</protein>
<reference evidence="3" key="1">
    <citation type="submission" date="2010-08" db="EMBL/GenBank/DDBJ databases">
        <authorList>
            <consortium name="Caenorhabditis japonica Sequencing Consortium"/>
            <person name="Wilson R.K."/>
        </authorList>
    </citation>
    <scope>NUCLEOTIDE SEQUENCE [LARGE SCALE GENOMIC DNA]</scope>
    <source>
        <strain evidence="3">DF5081</strain>
    </source>
</reference>
<dbReference type="Pfam" id="PF04801">
    <property type="entry name" value="RPC5"/>
    <property type="match status" value="1"/>
</dbReference>
<dbReference type="GO" id="GO:0005634">
    <property type="term" value="C:nucleus"/>
    <property type="evidence" value="ECO:0007669"/>
    <property type="project" value="InterPro"/>
</dbReference>